<dbReference type="Pfam" id="PF12257">
    <property type="entry name" value="IML1"/>
    <property type="match status" value="1"/>
</dbReference>
<dbReference type="InterPro" id="IPR048255">
    <property type="entry name" value="IML1_N"/>
</dbReference>
<reference evidence="3" key="1">
    <citation type="submission" date="2019-06" db="EMBL/GenBank/DDBJ databases">
        <authorList>
            <consortium name="Wellcome Sanger Institute Data Sharing"/>
        </authorList>
    </citation>
    <scope>NUCLEOTIDE SEQUENCE [LARGE SCALE GENOMIC DNA]</scope>
</reference>
<dbReference type="InterPro" id="IPR055213">
    <property type="entry name" value="IML1_double_psi_beta_barrel"/>
</dbReference>
<dbReference type="PANTHER" id="PTHR13179">
    <property type="entry name" value="DEP DOMAIN CONTAINING PROTEIN 5"/>
    <property type="match status" value="1"/>
</dbReference>
<evidence type="ECO:0000313" key="3">
    <source>
        <dbReference type="Ensembl" id="ENSSFAP00005029807.1"/>
    </source>
</evidence>
<dbReference type="InterPro" id="IPR027244">
    <property type="entry name" value="IML1"/>
</dbReference>
<dbReference type="GO" id="GO:0005096">
    <property type="term" value="F:GTPase activator activity"/>
    <property type="evidence" value="ECO:0007669"/>
    <property type="project" value="InterPro"/>
</dbReference>
<protein>
    <recommendedName>
        <fullName evidence="5">DEP domain containing 5, GATOR1 subcomplex subunit</fullName>
    </recommendedName>
</protein>
<dbReference type="GO" id="GO:0005765">
    <property type="term" value="C:lysosomal membrane"/>
    <property type="evidence" value="ECO:0007669"/>
    <property type="project" value="TreeGrafter"/>
</dbReference>
<organism evidence="3 4">
    <name type="scientific">Salarias fasciatus</name>
    <name type="common">Jewelled blenny</name>
    <name type="synonym">Blennius fasciatus</name>
    <dbReference type="NCBI Taxonomy" id="181472"/>
    <lineage>
        <taxon>Eukaryota</taxon>
        <taxon>Metazoa</taxon>
        <taxon>Chordata</taxon>
        <taxon>Craniata</taxon>
        <taxon>Vertebrata</taxon>
        <taxon>Euteleostomi</taxon>
        <taxon>Actinopterygii</taxon>
        <taxon>Neopterygii</taxon>
        <taxon>Teleostei</taxon>
        <taxon>Neoteleostei</taxon>
        <taxon>Acanthomorphata</taxon>
        <taxon>Ovalentaria</taxon>
        <taxon>Blenniimorphae</taxon>
        <taxon>Blenniiformes</taxon>
        <taxon>Blennioidei</taxon>
        <taxon>Blenniidae</taxon>
        <taxon>Salariinae</taxon>
        <taxon>Salarias</taxon>
    </lineage>
</organism>
<dbReference type="GO" id="GO:1990130">
    <property type="term" value="C:GATOR1 complex"/>
    <property type="evidence" value="ECO:0007669"/>
    <property type="project" value="TreeGrafter"/>
</dbReference>
<dbReference type="PANTHER" id="PTHR13179:SF8">
    <property type="entry name" value="GATOR COMPLEX PROTEIN DEPDC5"/>
    <property type="match status" value="1"/>
</dbReference>
<dbReference type="AlphaFoldDB" id="A0A672HL79"/>
<reference evidence="3" key="3">
    <citation type="submission" date="2025-09" db="UniProtKB">
        <authorList>
            <consortium name="Ensembl"/>
        </authorList>
    </citation>
    <scope>IDENTIFICATION</scope>
</reference>
<dbReference type="Pfam" id="PF23013">
    <property type="entry name" value="IML1_N"/>
    <property type="match status" value="1"/>
</dbReference>
<dbReference type="OMA" id="PRDIREC"/>
<dbReference type="Proteomes" id="UP000472267">
    <property type="component" value="Chromosome 18"/>
</dbReference>
<evidence type="ECO:0000313" key="4">
    <source>
        <dbReference type="Proteomes" id="UP000472267"/>
    </source>
</evidence>
<feature type="domain" description="IML1 N-terminal double psi beta-barrel" evidence="2">
    <location>
        <begin position="5"/>
        <end position="88"/>
    </location>
</feature>
<dbReference type="GO" id="GO:0034198">
    <property type="term" value="P:cellular response to amino acid starvation"/>
    <property type="evidence" value="ECO:0007669"/>
    <property type="project" value="TreeGrafter"/>
</dbReference>
<evidence type="ECO:0000259" key="1">
    <source>
        <dbReference type="Pfam" id="PF12257"/>
    </source>
</evidence>
<dbReference type="GO" id="GO:1904262">
    <property type="term" value="P:negative regulation of TORC1 signaling"/>
    <property type="evidence" value="ECO:0007669"/>
    <property type="project" value="TreeGrafter"/>
</dbReference>
<evidence type="ECO:0008006" key="5">
    <source>
        <dbReference type="Google" id="ProtNLM"/>
    </source>
</evidence>
<dbReference type="GO" id="GO:0010508">
    <property type="term" value="P:positive regulation of autophagy"/>
    <property type="evidence" value="ECO:0007669"/>
    <property type="project" value="TreeGrafter"/>
</dbReference>
<evidence type="ECO:0000259" key="2">
    <source>
        <dbReference type="Pfam" id="PF23013"/>
    </source>
</evidence>
<sequence length="313" mass="36324">MKTNKSYKLVVHKKGFGGSDDELVVNSKVFPQVCLGDIIEIAHPTDEYSPLLLQVKSLKDDLQKETISVDQTVAQAFKLRAYQDVFVSIVDPKEVTLDLVELTFKDQYIGRGDMWRLKKSLVSTCAYISQKVEFAGIRAQASELWVKGEKVTCGYIHEDTRVVFRSTSAMVYIFIQMSCEMWDFDIYGDLYFEKAVNGFLSDLFAKWKERNCSHEVTVVLFSRTFYNAKSVEEFPEILRGSIRQDHEGRFYEDFYRVVAQNERRDEWTSLLITIKKLFIQYPVLVRLKEADLIPRCRWSSRPASACSRWIVCS</sequence>
<name>A0A672HL79_SALFA</name>
<reference evidence="3" key="2">
    <citation type="submission" date="2025-08" db="UniProtKB">
        <authorList>
            <consortium name="Ensembl"/>
        </authorList>
    </citation>
    <scope>IDENTIFICATION</scope>
</reference>
<feature type="domain" description="Vacuolar membrane-associated protein Iml1 N-terminal" evidence="1">
    <location>
        <begin position="100"/>
        <end position="290"/>
    </location>
</feature>
<dbReference type="InParanoid" id="A0A672HL79"/>
<dbReference type="Ensembl" id="ENSSFAT00005030903.1">
    <property type="protein sequence ID" value="ENSSFAP00005029807.1"/>
    <property type="gene ID" value="ENSSFAG00005015152.1"/>
</dbReference>
<proteinExistence type="predicted"/>
<accession>A0A672HL79</accession>
<keyword evidence="4" id="KW-1185">Reference proteome</keyword>